<dbReference type="EMBL" id="JBHTAJ010000141">
    <property type="protein sequence ID" value="MFC7185053.1"/>
    <property type="molecule type" value="Genomic_DNA"/>
</dbReference>
<comment type="caution">
    <text evidence="1">The sequence shown here is derived from an EMBL/GenBank/DDBJ whole genome shotgun (WGS) entry which is preliminary data.</text>
</comment>
<keyword evidence="2" id="KW-1185">Reference proteome</keyword>
<evidence type="ECO:0000313" key="1">
    <source>
        <dbReference type="EMBL" id="MFC7185053.1"/>
    </source>
</evidence>
<protein>
    <submittedName>
        <fullName evidence="1">Uncharacterized protein</fullName>
    </submittedName>
</protein>
<sequence>MQGRPATYLAAGLDTSTTTITAVRDGSRRRISIALDARIHRLQLRLAGTTPAAQGVRAADAARTRAWALRDQAPRAAA</sequence>
<name>A0ABW2G9B5_9ACTN</name>
<dbReference type="RefSeq" id="WP_380233168.1">
    <property type="nucleotide sequence ID" value="NZ_JBHSVH010000002.1"/>
</dbReference>
<reference evidence="2" key="1">
    <citation type="journal article" date="2019" name="Int. J. Syst. Evol. Microbiol.">
        <title>The Global Catalogue of Microorganisms (GCM) 10K type strain sequencing project: providing services to taxonomists for standard genome sequencing and annotation.</title>
        <authorList>
            <consortium name="The Broad Institute Genomics Platform"/>
            <consortium name="The Broad Institute Genome Sequencing Center for Infectious Disease"/>
            <person name="Wu L."/>
            <person name="Ma J."/>
        </authorList>
    </citation>
    <scope>NUCLEOTIDE SEQUENCE [LARGE SCALE GENOMIC DNA]</scope>
    <source>
        <strain evidence="2">CGMCC 1.12859</strain>
    </source>
</reference>
<accession>A0ABW2G9B5</accession>
<evidence type="ECO:0000313" key="2">
    <source>
        <dbReference type="Proteomes" id="UP001596435"/>
    </source>
</evidence>
<dbReference type="Proteomes" id="UP001596435">
    <property type="component" value="Unassembled WGS sequence"/>
</dbReference>
<gene>
    <name evidence="1" type="ORF">ACFQMG_36455</name>
</gene>
<organism evidence="1 2">
    <name type="scientific">Kitasatospora paranensis</name>
    <dbReference type="NCBI Taxonomy" id="258053"/>
    <lineage>
        <taxon>Bacteria</taxon>
        <taxon>Bacillati</taxon>
        <taxon>Actinomycetota</taxon>
        <taxon>Actinomycetes</taxon>
        <taxon>Kitasatosporales</taxon>
        <taxon>Streptomycetaceae</taxon>
        <taxon>Kitasatospora</taxon>
    </lineage>
</organism>
<proteinExistence type="predicted"/>